<dbReference type="NCBIfam" id="NF009512">
    <property type="entry name" value="PRK12872.1-1"/>
    <property type="match status" value="1"/>
</dbReference>
<keyword evidence="8" id="KW-1185">Reference proteome</keyword>
<dbReference type="Pfam" id="PF01040">
    <property type="entry name" value="UbiA"/>
    <property type="match status" value="1"/>
</dbReference>
<dbReference type="InterPro" id="IPR050475">
    <property type="entry name" value="Prenyltransferase_related"/>
</dbReference>
<feature type="transmembrane region" description="Helical" evidence="6">
    <location>
        <begin position="46"/>
        <end position="66"/>
    </location>
</feature>
<feature type="transmembrane region" description="Helical" evidence="6">
    <location>
        <begin position="259"/>
        <end position="278"/>
    </location>
</feature>
<dbReference type="PANTHER" id="PTHR42723:SF1">
    <property type="entry name" value="CHLOROPHYLL SYNTHASE, CHLOROPLASTIC"/>
    <property type="match status" value="1"/>
</dbReference>
<keyword evidence="5 6" id="KW-0472">Membrane</keyword>
<name>A0ABY4HKD2_9FLAO</name>
<dbReference type="Gene3D" id="1.20.120.1780">
    <property type="entry name" value="UbiA prenyltransferase"/>
    <property type="match status" value="1"/>
</dbReference>
<gene>
    <name evidence="7" type="ORF">LXD69_14875</name>
</gene>
<evidence type="ECO:0000256" key="2">
    <source>
        <dbReference type="ARBA" id="ARBA00022475"/>
    </source>
</evidence>
<feature type="transmembrane region" description="Helical" evidence="6">
    <location>
        <begin position="93"/>
        <end position="113"/>
    </location>
</feature>
<dbReference type="RefSeq" id="WP_246915961.1">
    <property type="nucleotide sequence ID" value="NZ_CP090145.1"/>
</dbReference>
<dbReference type="Gene3D" id="1.10.357.140">
    <property type="entry name" value="UbiA prenyltransferase"/>
    <property type="match status" value="1"/>
</dbReference>
<dbReference type="Proteomes" id="UP000830454">
    <property type="component" value="Chromosome"/>
</dbReference>
<evidence type="ECO:0000256" key="5">
    <source>
        <dbReference type="ARBA" id="ARBA00023136"/>
    </source>
</evidence>
<feature type="transmembrane region" description="Helical" evidence="6">
    <location>
        <begin position="119"/>
        <end position="135"/>
    </location>
</feature>
<dbReference type="EMBL" id="CP090145">
    <property type="protein sequence ID" value="UOX33312.1"/>
    <property type="molecule type" value="Genomic_DNA"/>
</dbReference>
<reference evidence="7" key="2">
    <citation type="submission" date="2022-04" db="EMBL/GenBank/DDBJ databases">
        <title>Complete Genome Sequence of Flavobacterium sediminilitoris YSM-43, Isolated from a Tidal Sediment.</title>
        <authorList>
            <person name="Lee P.A."/>
        </authorList>
    </citation>
    <scope>NUCLEOTIDE SEQUENCE</scope>
    <source>
        <strain evidence="7">YSM-43</strain>
    </source>
</reference>
<organism evidence="7 8">
    <name type="scientific">Flavobacterium sediminilitoris</name>
    <dbReference type="NCBI Taxonomy" id="2024526"/>
    <lineage>
        <taxon>Bacteria</taxon>
        <taxon>Pseudomonadati</taxon>
        <taxon>Bacteroidota</taxon>
        <taxon>Flavobacteriia</taxon>
        <taxon>Flavobacteriales</taxon>
        <taxon>Flavobacteriaceae</taxon>
        <taxon>Flavobacterium</taxon>
    </lineage>
</organism>
<keyword evidence="3 6" id="KW-0812">Transmembrane</keyword>
<proteinExistence type="predicted"/>
<reference evidence="7" key="1">
    <citation type="submission" date="2021-12" db="EMBL/GenBank/DDBJ databases">
        <authorList>
            <person name="Cha I.-T."/>
            <person name="Lee K.-E."/>
            <person name="Park S.-J."/>
        </authorList>
    </citation>
    <scope>NUCLEOTIDE SEQUENCE</scope>
    <source>
        <strain evidence="7">YSM-43</strain>
    </source>
</reference>
<dbReference type="PANTHER" id="PTHR42723">
    <property type="entry name" value="CHLOROPHYLL SYNTHASE"/>
    <property type="match status" value="1"/>
</dbReference>
<feature type="transmembrane region" description="Helical" evidence="6">
    <location>
        <begin position="231"/>
        <end position="247"/>
    </location>
</feature>
<evidence type="ECO:0000256" key="1">
    <source>
        <dbReference type="ARBA" id="ARBA00004141"/>
    </source>
</evidence>
<dbReference type="InterPro" id="IPR000537">
    <property type="entry name" value="UbiA_prenyltransferase"/>
</dbReference>
<feature type="transmembrane region" description="Helical" evidence="6">
    <location>
        <begin position="142"/>
        <end position="164"/>
    </location>
</feature>
<evidence type="ECO:0000256" key="3">
    <source>
        <dbReference type="ARBA" id="ARBA00022692"/>
    </source>
</evidence>
<keyword evidence="2" id="KW-1003">Cell membrane</keyword>
<evidence type="ECO:0000256" key="4">
    <source>
        <dbReference type="ARBA" id="ARBA00022989"/>
    </source>
</evidence>
<feature type="transmembrane region" description="Helical" evidence="6">
    <location>
        <begin position="7"/>
        <end position="26"/>
    </location>
</feature>
<evidence type="ECO:0000313" key="8">
    <source>
        <dbReference type="Proteomes" id="UP000830454"/>
    </source>
</evidence>
<keyword evidence="4 6" id="KW-1133">Transmembrane helix</keyword>
<accession>A0ABY4HKD2</accession>
<evidence type="ECO:0000256" key="6">
    <source>
        <dbReference type="SAM" id="Phobius"/>
    </source>
</evidence>
<sequence>MKYLKLIRFQNLLILAFMQVLFRYTYLKSATYTNLTPTNNFLSLSTFQFILLVLSTVCIAAAGYVINNIIDQENDEISKPKDRIVGKSISESIAYNIYVTLNIIGVGIGFYLSNAVGKKGLFTIFIFIAALLYIYSTYLKRILIISNITVAFILSFSIIILGVFDLFPATYKGNTIQMRQAFGVLFDYAIFAFIINFIREIIKDIEDTDGDYASGIQTLPILLGETRTAKLVSFLILIPIILLIYYINENLLDYDYVLYYGLLFIVGPLLYCIIKLWSAKTKQDFKHLSLVLKLVLFFGILSIAVVTYSIKNA</sequence>
<protein>
    <submittedName>
        <fullName evidence="7">Geranylgeranylglycerol-phosphate geranylgeranyltransferase</fullName>
    </submittedName>
</protein>
<dbReference type="CDD" id="cd13961">
    <property type="entry name" value="PT_UbiA_DGGGPS"/>
    <property type="match status" value="1"/>
</dbReference>
<comment type="subcellular location">
    <subcellularLocation>
        <location evidence="1">Membrane</location>
        <topology evidence="1">Multi-pass membrane protein</topology>
    </subcellularLocation>
</comment>
<dbReference type="InterPro" id="IPR044878">
    <property type="entry name" value="UbiA_sf"/>
</dbReference>
<feature type="transmembrane region" description="Helical" evidence="6">
    <location>
        <begin position="176"/>
        <end position="198"/>
    </location>
</feature>
<evidence type="ECO:0000313" key="7">
    <source>
        <dbReference type="EMBL" id="UOX33312.1"/>
    </source>
</evidence>
<feature type="transmembrane region" description="Helical" evidence="6">
    <location>
        <begin position="290"/>
        <end position="310"/>
    </location>
</feature>